<reference evidence="2 3" key="1">
    <citation type="submission" date="2017-06" db="EMBL/GenBank/DDBJ databases">
        <title>Raineya orbicola gen. nov., sp. nov. a slightly thermophilic bacterium of the phylum Bacteroidetes and the description of Raineyaceae fam. nov.</title>
        <authorList>
            <person name="Albuquerque L."/>
            <person name="Polonia A.R.M."/>
            <person name="Barroso C."/>
            <person name="Froufe H.J.C."/>
            <person name="Lage O."/>
            <person name="Lobo-Da-Cunha A."/>
            <person name="Egas C."/>
            <person name="Da Costa M.S."/>
        </authorList>
    </citation>
    <scope>NUCLEOTIDE SEQUENCE [LARGE SCALE GENOMIC DNA]</scope>
    <source>
        <strain evidence="2 3">SPSPC-11</strain>
    </source>
</reference>
<name>A0A2N3I534_9BACT</name>
<evidence type="ECO:0000313" key="2">
    <source>
        <dbReference type="EMBL" id="PKQ65417.1"/>
    </source>
</evidence>
<dbReference type="Proteomes" id="UP000233387">
    <property type="component" value="Unassembled WGS sequence"/>
</dbReference>
<proteinExistence type="predicted"/>
<dbReference type="AlphaFoldDB" id="A0A2N3I534"/>
<accession>A0A2N3I534</accession>
<keyword evidence="3" id="KW-1185">Reference proteome</keyword>
<sequence>MKKFVFLVAMAFATSGVFASNQPAEKKPTEKKSMLIFQNNSKKPNEKSVCTVRYTKYVDGKPVQVSITVSCECTQQQACTLAASLAN</sequence>
<comment type="caution">
    <text evidence="2">The sequence shown here is derived from an EMBL/GenBank/DDBJ whole genome shotgun (WGS) entry which is preliminary data.</text>
</comment>
<gene>
    <name evidence="2" type="ORF">Rain11_2529</name>
</gene>
<evidence type="ECO:0000256" key="1">
    <source>
        <dbReference type="SAM" id="SignalP"/>
    </source>
</evidence>
<feature type="signal peptide" evidence="1">
    <location>
        <begin position="1"/>
        <end position="19"/>
    </location>
</feature>
<feature type="chain" id="PRO_5014871903" evidence="1">
    <location>
        <begin position="20"/>
        <end position="87"/>
    </location>
</feature>
<evidence type="ECO:0000313" key="3">
    <source>
        <dbReference type="Proteomes" id="UP000233387"/>
    </source>
</evidence>
<dbReference type="EMBL" id="NKXO01000058">
    <property type="protein sequence ID" value="PKQ65417.1"/>
    <property type="molecule type" value="Genomic_DNA"/>
</dbReference>
<keyword evidence="1" id="KW-0732">Signal</keyword>
<dbReference type="RefSeq" id="WP_133121595.1">
    <property type="nucleotide sequence ID" value="NZ_NKXO01000058.1"/>
</dbReference>
<organism evidence="2 3">
    <name type="scientific">Raineya orbicola</name>
    <dbReference type="NCBI Taxonomy" id="2016530"/>
    <lineage>
        <taxon>Bacteria</taxon>
        <taxon>Pseudomonadati</taxon>
        <taxon>Bacteroidota</taxon>
        <taxon>Cytophagia</taxon>
        <taxon>Cytophagales</taxon>
        <taxon>Raineyaceae</taxon>
        <taxon>Raineya</taxon>
    </lineage>
</organism>
<protein>
    <submittedName>
        <fullName evidence="2">Uncharacterized protein</fullName>
    </submittedName>
</protein>